<protein>
    <submittedName>
        <fullName evidence="8">Sugar phosphate permease</fullName>
    </submittedName>
</protein>
<feature type="transmembrane region" description="Helical" evidence="6">
    <location>
        <begin position="376"/>
        <end position="397"/>
    </location>
</feature>
<evidence type="ECO:0000256" key="3">
    <source>
        <dbReference type="ARBA" id="ARBA00022692"/>
    </source>
</evidence>
<dbReference type="Proteomes" id="UP000295416">
    <property type="component" value="Unassembled WGS sequence"/>
</dbReference>
<reference evidence="8 9" key="1">
    <citation type="submission" date="2019-03" db="EMBL/GenBank/DDBJ databases">
        <title>Genomic Encyclopedia of Type Strains, Phase IV (KMG-IV): sequencing the most valuable type-strain genomes for metagenomic binning, comparative biology and taxonomic classification.</title>
        <authorList>
            <person name="Goeker M."/>
        </authorList>
    </citation>
    <scope>NUCLEOTIDE SEQUENCE [LARGE SCALE GENOMIC DNA]</scope>
    <source>
        <strain evidence="8 9">DSM 19377</strain>
    </source>
</reference>
<dbReference type="Gene3D" id="1.20.1250.20">
    <property type="entry name" value="MFS general substrate transporter like domains"/>
    <property type="match status" value="2"/>
</dbReference>
<dbReference type="PANTHER" id="PTHR11662">
    <property type="entry name" value="SOLUTE CARRIER FAMILY 17"/>
    <property type="match status" value="1"/>
</dbReference>
<feature type="transmembrane region" description="Helical" evidence="6">
    <location>
        <begin position="350"/>
        <end position="370"/>
    </location>
</feature>
<feature type="transmembrane region" description="Helical" evidence="6">
    <location>
        <begin position="287"/>
        <end position="304"/>
    </location>
</feature>
<feature type="transmembrane region" description="Helical" evidence="6">
    <location>
        <begin position="257"/>
        <end position="275"/>
    </location>
</feature>
<feature type="domain" description="Major facilitator superfamily (MFS) profile" evidence="7">
    <location>
        <begin position="15"/>
        <end position="402"/>
    </location>
</feature>
<evidence type="ECO:0000256" key="2">
    <source>
        <dbReference type="ARBA" id="ARBA00022448"/>
    </source>
</evidence>
<gene>
    <name evidence="8" type="ORF">EV207_104154</name>
</gene>
<dbReference type="InterPro" id="IPR011701">
    <property type="entry name" value="MFS"/>
</dbReference>
<dbReference type="CDD" id="cd17319">
    <property type="entry name" value="MFS_ExuT_GudP_like"/>
    <property type="match status" value="1"/>
</dbReference>
<dbReference type="OrthoDB" id="9773404at2"/>
<keyword evidence="4 6" id="KW-1133">Transmembrane helix</keyword>
<dbReference type="PANTHER" id="PTHR11662:SF399">
    <property type="entry name" value="FI19708P1-RELATED"/>
    <property type="match status" value="1"/>
</dbReference>
<dbReference type="SUPFAM" id="SSF103473">
    <property type="entry name" value="MFS general substrate transporter"/>
    <property type="match status" value="1"/>
</dbReference>
<feature type="transmembrane region" description="Helical" evidence="6">
    <location>
        <begin position="81"/>
        <end position="100"/>
    </location>
</feature>
<evidence type="ECO:0000259" key="7">
    <source>
        <dbReference type="PROSITE" id="PS50850"/>
    </source>
</evidence>
<comment type="caution">
    <text evidence="8">The sequence shown here is derived from an EMBL/GenBank/DDBJ whole genome shotgun (WGS) entry which is preliminary data.</text>
</comment>
<keyword evidence="5 6" id="KW-0472">Membrane</keyword>
<dbReference type="GO" id="GO:0005886">
    <property type="term" value="C:plasma membrane"/>
    <property type="evidence" value="ECO:0007669"/>
    <property type="project" value="UniProtKB-SubCell"/>
</dbReference>
<dbReference type="GO" id="GO:0022857">
    <property type="term" value="F:transmembrane transporter activity"/>
    <property type="evidence" value="ECO:0007669"/>
    <property type="project" value="InterPro"/>
</dbReference>
<evidence type="ECO:0000256" key="5">
    <source>
        <dbReference type="ARBA" id="ARBA00023136"/>
    </source>
</evidence>
<comment type="subcellular location">
    <subcellularLocation>
        <location evidence="1">Cell membrane</location>
        <topology evidence="1">Multi-pass membrane protein</topology>
    </subcellularLocation>
</comment>
<name>A0A4R2PAQ5_9BACL</name>
<feature type="transmembrane region" description="Helical" evidence="6">
    <location>
        <begin position="171"/>
        <end position="188"/>
    </location>
</feature>
<evidence type="ECO:0000256" key="4">
    <source>
        <dbReference type="ARBA" id="ARBA00022989"/>
    </source>
</evidence>
<dbReference type="Pfam" id="PF07690">
    <property type="entry name" value="MFS_1"/>
    <property type="match status" value="1"/>
</dbReference>
<keyword evidence="9" id="KW-1185">Reference proteome</keyword>
<proteinExistence type="predicted"/>
<dbReference type="InterPro" id="IPR036259">
    <property type="entry name" value="MFS_trans_sf"/>
</dbReference>
<evidence type="ECO:0000256" key="6">
    <source>
        <dbReference type="SAM" id="Phobius"/>
    </source>
</evidence>
<keyword evidence="3 6" id="KW-0812">Transmembrane</keyword>
<dbReference type="InterPro" id="IPR020846">
    <property type="entry name" value="MFS_dom"/>
</dbReference>
<evidence type="ECO:0000256" key="1">
    <source>
        <dbReference type="ARBA" id="ARBA00004651"/>
    </source>
</evidence>
<dbReference type="PROSITE" id="PS50850">
    <property type="entry name" value="MFS"/>
    <property type="match status" value="1"/>
</dbReference>
<evidence type="ECO:0000313" key="8">
    <source>
        <dbReference type="EMBL" id="TCP30975.1"/>
    </source>
</evidence>
<feature type="transmembrane region" description="Helical" evidence="6">
    <location>
        <begin position="51"/>
        <end position="69"/>
    </location>
</feature>
<sequence>MHNYSISNKSKKLTLIALLFAGWFCDYLDRMVMSLGVTGIAKDFHLAPSEVGIVLSSFFVGYAFMQIPGGWLADKFGSKKLIVISIVMWSLFTVLTGLAWSLVSLLIIRFLFGIGQGSYPASAAKSIAENIPHKERGKAQGIAMSANPIGLAIAPLVSASIMATFGWRPLFIVMGVIGIILTTLFIYFHPSSKVRNKGNKVTNDEVGPSVKDVLCNIDIWKLAILDFGLSCASWGFSSWLPSYLMNVRHVDLVQTGIYASLPFVAAALTQMVSGWWLDKFLAGHEKIAMVAAGVLSVIFFYLMFNTDSLQLSILYQILASIPLYFNLTLIWVFVVKIFPTKTVGTASGIMNFGGNLAGVFSPMIMGFLISASGGSYISAFWFLIIAMIISIIATLALNKSSISNKGINGIEEA</sequence>
<dbReference type="InterPro" id="IPR050382">
    <property type="entry name" value="MFS_Na/Anion_cotransporter"/>
</dbReference>
<dbReference type="RefSeq" id="WP_132744306.1">
    <property type="nucleotide sequence ID" value="NZ_SLXK01000004.1"/>
</dbReference>
<keyword evidence="2" id="KW-0813">Transport</keyword>
<dbReference type="AlphaFoldDB" id="A0A4R2PAQ5"/>
<dbReference type="EMBL" id="SLXK01000004">
    <property type="protein sequence ID" value="TCP30975.1"/>
    <property type="molecule type" value="Genomic_DNA"/>
</dbReference>
<evidence type="ECO:0000313" key="9">
    <source>
        <dbReference type="Proteomes" id="UP000295416"/>
    </source>
</evidence>
<feature type="transmembrane region" description="Helical" evidence="6">
    <location>
        <begin position="316"/>
        <end position="338"/>
    </location>
</feature>
<accession>A0A4R2PAQ5</accession>
<organism evidence="8 9">
    <name type="scientific">Scopulibacillus darangshiensis</name>
    <dbReference type="NCBI Taxonomy" id="442528"/>
    <lineage>
        <taxon>Bacteria</taxon>
        <taxon>Bacillati</taxon>
        <taxon>Bacillota</taxon>
        <taxon>Bacilli</taxon>
        <taxon>Bacillales</taxon>
        <taxon>Sporolactobacillaceae</taxon>
        <taxon>Scopulibacillus</taxon>
    </lineage>
</organism>